<evidence type="ECO:0000256" key="3">
    <source>
        <dbReference type="ARBA" id="ARBA00022679"/>
    </source>
</evidence>
<evidence type="ECO:0000313" key="8">
    <source>
        <dbReference type="EMBL" id="HGK23445.1"/>
    </source>
</evidence>
<dbReference type="Gene3D" id="3.40.50.12230">
    <property type="match status" value="1"/>
</dbReference>
<keyword evidence="3 5" id="KW-0808">Transferase</keyword>
<comment type="caution">
    <text evidence="8">The sequence shown here is derived from an EMBL/GenBank/DDBJ whole genome shotgun (WGS) entry which is preliminary data.</text>
</comment>
<dbReference type="HAMAP" id="MF_00182">
    <property type="entry name" value="Formyl_trans"/>
    <property type="match status" value="1"/>
</dbReference>
<protein>
    <recommendedName>
        <fullName evidence="2 5">Methionyl-tRNA formyltransferase</fullName>
        <ecNumber evidence="2 5">2.1.2.9</ecNumber>
    </recommendedName>
</protein>
<dbReference type="PANTHER" id="PTHR11138">
    <property type="entry name" value="METHIONYL-TRNA FORMYLTRANSFERASE"/>
    <property type="match status" value="1"/>
</dbReference>
<dbReference type="EC" id="2.1.2.9" evidence="2 5"/>
<dbReference type="PROSITE" id="PS00373">
    <property type="entry name" value="GART"/>
    <property type="match status" value="1"/>
</dbReference>
<dbReference type="AlphaFoldDB" id="A0A7C2H599"/>
<dbReference type="Pfam" id="PF00551">
    <property type="entry name" value="Formyl_trans_N"/>
    <property type="match status" value="1"/>
</dbReference>
<dbReference type="InterPro" id="IPR001555">
    <property type="entry name" value="GART_AS"/>
</dbReference>
<dbReference type="Pfam" id="PF02911">
    <property type="entry name" value="Formyl_trans_C"/>
    <property type="match status" value="1"/>
</dbReference>
<comment type="function">
    <text evidence="5">Attaches a formyl group to the free amino group of methionyl-tRNA(fMet). The formyl group appears to play a dual role in the initiator identity of N-formylmethionyl-tRNA by promoting its recognition by IF2 and preventing the misappropriation of this tRNA by the elongation apparatus.</text>
</comment>
<comment type="catalytic activity">
    <reaction evidence="5">
        <text>L-methionyl-tRNA(fMet) + (6R)-10-formyltetrahydrofolate = N-formyl-L-methionyl-tRNA(fMet) + (6S)-5,6,7,8-tetrahydrofolate + H(+)</text>
        <dbReference type="Rhea" id="RHEA:24380"/>
        <dbReference type="Rhea" id="RHEA-COMP:9952"/>
        <dbReference type="Rhea" id="RHEA-COMP:9953"/>
        <dbReference type="ChEBI" id="CHEBI:15378"/>
        <dbReference type="ChEBI" id="CHEBI:57453"/>
        <dbReference type="ChEBI" id="CHEBI:78530"/>
        <dbReference type="ChEBI" id="CHEBI:78844"/>
        <dbReference type="ChEBI" id="CHEBI:195366"/>
        <dbReference type="EC" id="2.1.2.9"/>
    </reaction>
</comment>
<dbReference type="CDD" id="cd08704">
    <property type="entry name" value="Met_tRNA_FMT_C"/>
    <property type="match status" value="1"/>
</dbReference>
<dbReference type="InterPro" id="IPR044135">
    <property type="entry name" value="Met-tRNA-FMT_C"/>
</dbReference>
<feature type="domain" description="Formyl transferase C-terminal" evidence="7">
    <location>
        <begin position="203"/>
        <end position="304"/>
    </location>
</feature>
<dbReference type="GO" id="GO:0005829">
    <property type="term" value="C:cytosol"/>
    <property type="evidence" value="ECO:0007669"/>
    <property type="project" value="TreeGrafter"/>
</dbReference>
<comment type="similarity">
    <text evidence="1 5">Belongs to the Fmt family.</text>
</comment>
<dbReference type="InterPro" id="IPR002376">
    <property type="entry name" value="Formyl_transf_N"/>
</dbReference>
<dbReference type="InterPro" id="IPR005794">
    <property type="entry name" value="Fmt"/>
</dbReference>
<dbReference type="InterPro" id="IPR005793">
    <property type="entry name" value="Formyl_trans_C"/>
</dbReference>
<evidence type="ECO:0000259" key="7">
    <source>
        <dbReference type="Pfam" id="PF02911"/>
    </source>
</evidence>
<evidence type="ECO:0000256" key="1">
    <source>
        <dbReference type="ARBA" id="ARBA00010699"/>
    </source>
</evidence>
<evidence type="ECO:0000256" key="5">
    <source>
        <dbReference type="HAMAP-Rule" id="MF_00182"/>
    </source>
</evidence>
<gene>
    <name evidence="5" type="primary">fmt</name>
    <name evidence="8" type="ORF">ENU78_03175</name>
</gene>
<dbReference type="SMR" id="A0A7C2H599"/>
<dbReference type="PANTHER" id="PTHR11138:SF5">
    <property type="entry name" value="METHIONYL-TRNA FORMYLTRANSFERASE, MITOCHONDRIAL"/>
    <property type="match status" value="1"/>
</dbReference>
<dbReference type="InterPro" id="IPR041711">
    <property type="entry name" value="Met-tRNA-FMT_N"/>
</dbReference>
<sequence length="312" mass="35138">MRVIYFGTPEFSRIILEKIYDHLNIIGIVTQPDKPKGRGKKILPSPVKQFAINKGITVYQPEKLKGNIEFFNIIKDLKPDALIVASYGKIIPEDILNIPPYGGINVHASILPKYRGAAPIERALMNCEKETGVSIMKMEKGLDTGPVYAIKKIPILPDDDKGTLSIKLANLGADLLLEVLPLIKEGKLIPVPQDESLASYAPKLTKEEEIINWNMDGEKICCQIRALSPEPGAMTFFRGKILKVFKANFEKRFFDEDVINGTIIEQDRKKGIGVKVENGILWLLELQPEGKKKMNFLEFMNGYRLNIGERFE</sequence>
<dbReference type="SUPFAM" id="SSF53328">
    <property type="entry name" value="Formyltransferase"/>
    <property type="match status" value="1"/>
</dbReference>
<dbReference type="EMBL" id="DTDV01000007">
    <property type="protein sequence ID" value="HGK23445.1"/>
    <property type="molecule type" value="Genomic_DNA"/>
</dbReference>
<evidence type="ECO:0000259" key="6">
    <source>
        <dbReference type="Pfam" id="PF00551"/>
    </source>
</evidence>
<dbReference type="SUPFAM" id="SSF50486">
    <property type="entry name" value="FMT C-terminal domain-like"/>
    <property type="match status" value="1"/>
</dbReference>
<keyword evidence="4 5" id="KW-0648">Protein biosynthesis</keyword>
<evidence type="ECO:0000256" key="4">
    <source>
        <dbReference type="ARBA" id="ARBA00022917"/>
    </source>
</evidence>
<dbReference type="InterPro" id="IPR011034">
    <property type="entry name" value="Formyl_transferase-like_C_sf"/>
</dbReference>
<dbReference type="NCBIfam" id="TIGR00460">
    <property type="entry name" value="fmt"/>
    <property type="match status" value="1"/>
</dbReference>
<organism evidence="8">
    <name type="scientific">Dictyoglomus thermophilum</name>
    <dbReference type="NCBI Taxonomy" id="14"/>
    <lineage>
        <taxon>Bacteria</taxon>
        <taxon>Pseudomonadati</taxon>
        <taxon>Dictyoglomota</taxon>
        <taxon>Dictyoglomia</taxon>
        <taxon>Dictyoglomales</taxon>
        <taxon>Dictyoglomaceae</taxon>
        <taxon>Dictyoglomus</taxon>
    </lineage>
</organism>
<proteinExistence type="inferred from homology"/>
<evidence type="ECO:0000256" key="2">
    <source>
        <dbReference type="ARBA" id="ARBA00012261"/>
    </source>
</evidence>
<dbReference type="FunFam" id="3.40.50.12230:FF:000001">
    <property type="entry name" value="Methionyl-tRNA formyltransferase"/>
    <property type="match status" value="1"/>
</dbReference>
<dbReference type="CDD" id="cd08646">
    <property type="entry name" value="FMT_core_Met-tRNA-FMT_N"/>
    <property type="match status" value="1"/>
</dbReference>
<dbReference type="InterPro" id="IPR036477">
    <property type="entry name" value="Formyl_transf_N_sf"/>
</dbReference>
<dbReference type="GO" id="GO:0004479">
    <property type="term" value="F:methionyl-tRNA formyltransferase activity"/>
    <property type="evidence" value="ECO:0007669"/>
    <property type="project" value="UniProtKB-UniRule"/>
</dbReference>
<feature type="domain" description="Formyl transferase N-terminal" evidence="6">
    <location>
        <begin position="1"/>
        <end position="180"/>
    </location>
</feature>
<reference evidence="8" key="1">
    <citation type="journal article" date="2020" name="mSystems">
        <title>Genome- and Community-Level Interaction Insights into Carbon Utilization and Element Cycling Functions of Hydrothermarchaeota in Hydrothermal Sediment.</title>
        <authorList>
            <person name="Zhou Z."/>
            <person name="Liu Y."/>
            <person name="Xu W."/>
            <person name="Pan J."/>
            <person name="Luo Z.H."/>
            <person name="Li M."/>
        </authorList>
    </citation>
    <scope>NUCLEOTIDE SEQUENCE [LARGE SCALE GENOMIC DNA]</scope>
    <source>
        <strain evidence="8">SpSt-70</strain>
    </source>
</reference>
<name>A0A7C2H599_DICTH</name>
<dbReference type="OMA" id="GITTMLM"/>
<accession>A0A7C2H599</accession>
<feature type="binding site" evidence="5">
    <location>
        <begin position="109"/>
        <end position="112"/>
    </location>
    <ligand>
        <name>(6S)-5,6,7,8-tetrahydrofolate</name>
        <dbReference type="ChEBI" id="CHEBI:57453"/>
    </ligand>
</feature>